<comment type="caution">
    <text evidence="2">The sequence shown here is derived from an EMBL/GenBank/DDBJ whole genome shotgun (WGS) entry which is preliminary data.</text>
</comment>
<dbReference type="InterPro" id="IPR000073">
    <property type="entry name" value="AB_hydrolase_1"/>
</dbReference>
<evidence type="ECO:0000313" key="3">
    <source>
        <dbReference type="Proteomes" id="UP000054937"/>
    </source>
</evidence>
<dbReference type="OMA" id="QSESHHK"/>
<organism evidence="2 3">
    <name type="scientific">Pseudocohnilembus persalinus</name>
    <name type="common">Ciliate</name>
    <dbReference type="NCBI Taxonomy" id="266149"/>
    <lineage>
        <taxon>Eukaryota</taxon>
        <taxon>Sar</taxon>
        <taxon>Alveolata</taxon>
        <taxon>Ciliophora</taxon>
        <taxon>Intramacronucleata</taxon>
        <taxon>Oligohymenophorea</taxon>
        <taxon>Scuticociliatia</taxon>
        <taxon>Philasterida</taxon>
        <taxon>Pseudocohnilembidae</taxon>
        <taxon>Pseudocohnilembus</taxon>
    </lineage>
</organism>
<dbReference type="AlphaFoldDB" id="A0A0V0QDU5"/>
<evidence type="ECO:0000313" key="2">
    <source>
        <dbReference type="EMBL" id="KRX00383.1"/>
    </source>
</evidence>
<keyword evidence="3" id="KW-1185">Reference proteome</keyword>
<dbReference type="EMBL" id="LDAU01000192">
    <property type="protein sequence ID" value="KRX00383.1"/>
    <property type="molecule type" value="Genomic_DNA"/>
</dbReference>
<sequence length="272" mass="32494">MNFDRNYLFYEDFKERSSLQIQKQRDEIQPIIEKNQKHFIQSESHHKNKQETQQKLKKLIFQDKSYIYYTDNLQENSNFEIGNQEKLAIFSVHACPGNHKDWQKLQNQIENNKIRWINFVVPGYDGEDERRGEYLGEFNQILEMMKKLIDFLQLEKIFLLQHSTGSIIGLLFQDKYPDLCLGHIMLGAVAINWTFGIKAYYEVIIGQFGEENQQKFIEKSNNDDDFRDKIFLQYQRNKKDQQFEHPGLGILKLADLDINQFWATFKIYANLN</sequence>
<dbReference type="Gene3D" id="3.40.50.1820">
    <property type="entry name" value="alpha/beta hydrolase"/>
    <property type="match status" value="1"/>
</dbReference>
<dbReference type="Pfam" id="PF00561">
    <property type="entry name" value="Abhydrolase_1"/>
    <property type="match status" value="1"/>
</dbReference>
<evidence type="ECO:0000259" key="1">
    <source>
        <dbReference type="Pfam" id="PF00561"/>
    </source>
</evidence>
<gene>
    <name evidence="2" type="ORF">PPERSA_03604</name>
</gene>
<name>A0A0V0QDU5_PSEPJ</name>
<protein>
    <recommendedName>
        <fullName evidence="1">AB hydrolase-1 domain-containing protein</fullName>
    </recommendedName>
</protein>
<reference evidence="2 3" key="1">
    <citation type="journal article" date="2015" name="Sci. Rep.">
        <title>Genome of the facultative scuticociliatosis pathogen Pseudocohnilembus persalinus provides insight into its virulence through horizontal gene transfer.</title>
        <authorList>
            <person name="Xiong J."/>
            <person name="Wang G."/>
            <person name="Cheng J."/>
            <person name="Tian M."/>
            <person name="Pan X."/>
            <person name="Warren A."/>
            <person name="Jiang C."/>
            <person name="Yuan D."/>
            <person name="Miao W."/>
        </authorList>
    </citation>
    <scope>NUCLEOTIDE SEQUENCE [LARGE SCALE GENOMIC DNA]</scope>
    <source>
        <strain evidence="2">36N120E</strain>
    </source>
</reference>
<dbReference type="Proteomes" id="UP000054937">
    <property type="component" value="Unassembled WGS sequence"/>
</dbReference>
<dbReference type="InterPro" id="IPR029058">
    <property type="entry name" value="AB_hydrolase_fold"/>
</dbReference>
<feature type="domain" description="AB hydrolase-1" evidence="1">
    <location>
        <begin position="92"/>
        <end position="209"/>
    </location>
</feature>
<dbReference type="OrthoDB" id="8119704at2759"/>
<proteinExistence type="predicted"/>
<dbReference type="InParanoid" id="A0A0V0QDU5"/>
<accession>A0A0V0QDU5</accession>
<dbReference type="SUPFAM" id="SSF53474">
    <property type="entry name" value="alpha/beta-Hydrolases"/>
    <property type="match status" value="1"/>
</dbReference>